<reference evidence="3" key="1">
    <citation type="submission" date="2009-05" db="EMBL/GenBank/DDBJ databases">
        <title>The genome sequence of Ajellomyces capsulatus strain H143.</title>
        <authorList>
            <person name="Champion M."/>
            <person name="Cuomo C.A."/>
            <person name="Ma L.-J."/>
            <person name="Henn M.R."/>
            <person name="Sil A."/>
            <person name="Goldman B."/>
            <person name="Young S.K."/>
            <person name="Kodira C.D."/>
            <person name="Zeng Q."/>
            <person name="Koehrsen M."/>
            <person name="Alvarado L."/>
            <person name="Berlin A.M."/>
            <person name="Borenstein D."/>
            <person name="Chen Z."/>
            <person name="Engels R."/>
            <person name="Freedman E."/>
            <person name="Gellesch M."/>
            <person name="Goldberg J."/>
            <person name="Griggs A."/>
            <person name="Gujja S."/>
            <person name="Heiman D.I."/>
            <person name="Hepburn T.A."/>
            <person name="Howarth C."/>
            <person name="Jen D."/>
            <person name="Larson L."/>
            <person name="Lewis B."/>
            <person name="Mehta T."/>
            <person name="Park D."/>
            <person name="Pearson M."/>
            <person name="Roberts A."/>
            <person name="Saif S."/>
            <person name="Shea T.D."/>
            <person name="Shenoy N."/>
            <person name="Sisk P."/>
            <person name="Stolte C."/>
            <person name="Sykes S."/>
            <person name="Walk T."/>
            <person name="White J."/>
            <person name="Yandava C."/>
            <person name="Klein B."/>
            <person name="McEwen J.G."/>
            <person name="Puccia R."/>
            <person name="Goldman G.H."/>
            <person name="Felipe M.S."/>
            <person name="Nino-Vega G."/>
            <person name="San-Blas G."/>
            <person name="Taylor J.W."/>
            <person name="Mendoza L."/>
            <person name="Galagan J.E."/>
            <person name="Nusbaum C."/>
            <person name="Birren B.W."/>
        </authorList>
    </citation>
    <scope>NUCLEOTIDE SEQUENCE [LARGE SCALE GENOMIC DNA]</scope>
    <source>
        <strain evidence="3">H143</strain>
    </source>
</reference>
<evidence type="ECO:0000313" key="2">
    <source>
        <dbReference type="EMBL" id="EER38638.1"/>
    </source>
</evidence>
<dbReference type="VEuPathDB" id="FungiDB:HCDG_07507"/>
<protein>
    <submittedName>
        <fullName evidence="2">Uncharacterized protein</fullName>
    </submittedName>
</protein>
<feature type="region of interest" description="Disordered" evidence="1">
    <location>
        <begin position="1"/>
        <end position="85"/>
    </location>
</feature>
<name>C6HN41_AJECH</name>
<evidence type="ECO:0000313" key="3">
    <source>
        <dbReference type="Proteomes" id="UP000002624"/>
    </source>
</evidence>
<dbReference type="EMBL" id="GG692431">
    <property type="protein sequence ID" value="EER38638.1"/>
    <property type="molecule type" value="Genomic_DNA"/>
</dbReference>
<sequence>MHPSAMATAGVHEGLGPQNRHPMMYPVKSPKNGIKAAEGVVDQQSSNDSGAKSVKMGHQGISRSSRQDQKQTESKQINRDKGSLNSTRVVMSVRLHRRRFRCRTMAGIGCGHPTPTDVAFDAPPRLLFPSPISPPVTTRWVGSYLGRSLAVCETSFRSHSIRPEISAREFALQLASTNHTSLCWILGS</sequence>
<dbReference type="HOGENOM" id="CLU_1440678_0_0_1"/>
<dbReference type="AlphaFoldDB" id="C6HN41"/>
<organism evidence="2 3">
    <name type="scientific">Ajellomyces capsulatus (strain H143)</name>
    <name type="common">Darling's disease fungus</name>
    <name type="synonym">Histoplasma capsulatum</name>
    <dbReference type="NCBI Taxonomy" id="544712"/>
    <lineage>
        <taxon>Eukaryota</taxon>
        <taxon>Fungi</taxon>
        <taxon>Dikarya</taxon>
        <taxon>Ascomycota</taxon>
        <taxon>Pezizomycotina</taxon>
        <taxon>Eurotiomycetes</taxon>
        <taxon>Eurotiomycetidae</taxon>
        <taxon>Onygenales</taxon>
        <taxon>Ajellomycetaceae</taxon>
        <taxon>Histoplasma</taxon>
    </lineage>
</organism>
<feature type="compositionally biased region" description="Basic and acidic residues" evidence="1">
    <location>
        <begin position="65"/>
        <end position="82"/>
    </location>
</feature>
<evidence type="ECO:0000256" key="1">
    <source>
        <dbReference type="SAM" id="MobiDB-lite"/>
    </source>
</evidence>
<dbReference type="OrthoDB" id="10287271at2759"/>
<accession>C6HN41</accession>
<dbReference type="Proteomes" id="UP000002624">
    <property type="component" value="Unassembled WGS sequence"/>
</dbReference>
<proteinExistence type="predicted"/>
<gene>
    <name evidence="2" type="ORF">HCDG_07507</name>
</gene>